<accession>A0A8C4RI45</accession>
<protein>
    <submittedName>
        <fullName evidence="4">Myotubularin related protein 11</fullName>
    </submittedName>
</protein>
<dbReference type="Ensembl" id="ENSECRT00000002043.1">
    <property type="protein sequence ID" value="ENSECRP00000002015.1"/>
    <property type="gene ID" value="ENSECRG00000001370.1"/>
</dbReference>
<evidence type="ECO:0000259" key="3">
    <source>
        <dbReference type="PROSITE" id="PS51339"/>
    </source>
</evidence>
<evidence type="ECO:0000313" key="4">
    <source>
        <dbReference type="Ensembl" id="ENSECRP00000002015.1"/>
    </source>
</evidence>
<dbReference type="Pfam" id="PF06602">
    <property type="entry name" value="Myotub-related"/>
    <property type="match status" value="1"/>
</dbReference>
<evidence type="ECO:0000256" key="2">
    <source>
        <dbReference type="SAM" id="Phobius"/>
    </source>
</evidence>
<evidence type="ECO:0000256" key="1">
    <source>
        <dbReference type="ARBA" id="ARBA00007471"/>
    </source>
</evidence>
<keyword evidence="2" id="KW-1133">Transmembrane helix</keyword>
<feature type="domain" description="Myotubularin phosphatase" evidence="3">
    <location>
        <begin position="1"/>
        <end position="172"/>
    </location>
</feature>
<dbReference type="PANTHER" id="PTHR10807:SF51">
    <property type="entry name" value="MYOTUBULARIN-RELATED PROTEIN 11"/>
    <property type="match status" value="1"/>
</dbReference>
<dbReference type="InterPro" id="IPR029021">
    <property type="entry name" value="Prot-tyrosine_phosphatase-like"/>
</dbReference>
<dbReference type="InterPro" id="IPR010569">
    <property type="entry name" value="Myotubularin-like_Pase_dom"/>
</dbReference>
<reference evidence="4" key="2">
    <citation type="submission" date="2025-08" db="UniProtKB">
        <authorList>
            <consortium name="Ensembl"/>
        </authorList>
    </citation>
    <scope>IDENTIFICATION</scope>
</reference>
<keyword evidence="2" id="KW-0812">Transmembrane</keyword>
<dbReference type="AlphaFoldDB" id="A0A8C4RI45"/>
<reference evidence="4" key="1">
    <citation type="submission" date="2021-06" db="EMBL/GenBank/DDBJ databases">
        <authorList>
            <consortium name="Wellcome Sanger Institute Data Sharing"/>
        </authorList>
    </citation>
    <scope>NUCLEOTIDE SEQUENCE [LARGE SCALE GENOMIC DNA]</scope>
</reference>
<dbReference type="GeneTree" id="ENSGT00940000160276"/>
<comment type="similarity">
    <text evidence="1">Belongs to the protein-tyrosine phosphatase family. Non-receptor class myotubularin subfamily.</text>
</comment>
<dbReference type="GO" id="GO:0016020">
    <property type="term" value="C:membrane"/>
    <property type="evidence" value="ECO:0007669"/>
    <property type="project" value="TreeGrafter"/>
</dbReference>
<dbReference type="Proteomes" id="UP000694620">
    <property type="component" value="Chromosome 2"/>
</dbReference>
<dbReference type="PROSITE" id="PS51339">
    <property type="entry name" value="PPASE_MYOTUBULARIN"/>
    <property type="match status" value="1"/>
</dbReference>
<feature type="transmembrane region" description="Helical" evidence="2">
    <location>
        <begin position="141"/>
        <end position="162"/>
    </location>
</feature>
<gene>
    <name evidence="4" type="primary">MTMR11</name>
    <name evidence="4" type="synonym">mtmr11</name>
</gene>
<dbReference type="GO" id="GO:0005737">
    <property type="term" value="C:cytoplasm"/>
    <property type="evidence" value="ECO:0007669"/>
    <property type="project" value="TreeGrafter"/>
</dbReference>
<keyword evidence="2" id="KW-0472">Membrane</keyword>
<dbReference type="InterPro" id="IPR030564">
    <property type="entry name" value="Myotubularin"/>
</dbReference>
<sequence length="172" mass="19847">VGAGVTSLVCVVSSLVQLMCDPHSRTLSGFQSLVQKEWAVAGHRFLNRFNYSGDNEKEEVRLSPVFLLFLDCVWQLLKQFPSYFEITEDYLVAVHDSTYIPIFNTFLANCQRERARRIQVRSCLKRMSSSMSYCDSILNNYTYPAAFFFNLVLYIVSIPAYITKLHSCQWLV</sequence>
<name>A0A8C4RI45_ERPCA</name>
<organism evidence="4 5">
    <name type="scientific">Erpetoichthys calabaricus</name>
    <name type="common">Rope fish</name>
    <name type="synonym">Calamoichthys calabaricus</name>
    <dbReference type="NCBI Taxonomy" id="27687"/>
    <lineage>
        <taxon>Eukaryota</taxon>
        <taxon>Metazoa</taxon>
        <taxon>Chordata</taxon>
        <taxon>Craniata</taxon>
        <taxon>Vertebrata</taxon>
        <taxon>Euteleostomi</taxon>
        <taxon>Actinopterygii</taxon>
        <taxon>Polypteriformes</taxon>
        <taxon>Polypteridae</taxon>
        <taxon>Erpetoichthys</taxon>
    </lineage>
</organism>
<reference evidence="4" key="3">
    <citation type="submission" date="2025-09" db="UniProtKB">
        <authorList>
            <consortium name="Ensembl"/>
        </authorList>
    </citation>
    <scope>IDENTIFICATION</scope>
</reference>
<keyword evidence="5" id="KW-1185">Reference proteome</keyword>
<dbReference type="GO" id="GO:0046856">
    <property type="term" value="P:phosphatidylinositol dephosphorylation"/>
    <property type="evidence" value="ECO:0007669"/>
    <property type="project" value="TreeGrafter"/>
</dbReference>
<proteinExistence type="inferred from homology"/>
<evidence type="ECO:0000313" key="5">
    <source>
        <dbReference type="Proteomes" id="UP000694620"/>
    </source>
</evidence>
<dbReference type="SUPFAM" id="SSF52799">
    <property type="entry name" value="(Phosphotyrosine protein) phosphatases II"/>
    <property type="match status" value="1"/>
</dbReference>
<dbReference type="PANTHER" id="PTHR10807">
    <property type="entry name" value="MYOTUBULARIN-RELATED"/>
    <property type="match status" value="1"/>
</dbReference>